<organism evidence="2 3">
    <name type="scientific">Armillaria solidipes</name>
    <dbReference type="NCBI Taxonomy" id="1076256"/>
    <lineage>
        <taxon>Eukaryota</taxon>
        <taxon>Fungi</taxon>
        <taxon>Dikarya</taxon>
        <taxon>Basidiomycota</taxon>
        <taxon>Agaricomycotina</taxon>
        <taxon>Agaricomycetes</taxon>
        <taxon>Agaricomycetidae</taxon>
        <taxon>Agaricales</taxon>
        <taxon>Marasmiineae</taxon>
        <taxon>Physalacriaceae</taxon>
        <taxon>Armillaria</taxon>
    </lineage>
</organism>
<protein>
    <submittedName>
        <fullName evidence="2">Uncharacterized protein</fullName>
    </submittedName>
</protein>
<sequence length="331" mass="36899">MSRLPTRVPLARRLFSNPERTSTPMDANPVHGDLVGAIFTGVKLNADPESEASMVVSLSQRVLLHLDNHGILHEIRSIDTDLRPAIIALSDDVSKTVIYNRKTEEHTHLDDVGDNQHLQTPFRSQRIILSHLGDTGPLHEIRSMKINLCPVNITGEIIVLSDDASKTHIYNCKTDMRAYLDDVGIQHDRCLQVVFTPLHTSAFTCIATHSISLGDNLRASRQTHSNFIPSLSPTPRLQNIVATVPRCTNVILGKWATTAWIRTHDRAMVSHLEEHNDCETLIAAVLTCPLNSIEQVRTCEVCMNSLNNWTAFDIDGDLERVALGSGFWIEL</sequence>
<reference evidence="3" key="1">
    <citation type="journal article" date="2017" name="Nat. Ecol. Evol.">
        <title>Genome expansion and lineage-specific genetic innovations in the forest pathogenic fungi Armillaria.</title>
        <authorList>
            <person name="Sipos G."/>
            <person name="Prasanna A.N."/>
            <person name="Walter M.C."/>
            <person name="O'Connor E."/>
            <person name="Balint B."/>
            <person name="Krizsan K."/>
            <person name="Kiss B."/>
            <person name="Hess J."/>
            <person name="Varga T."/>
            <person name="Slot J."/>
            <person name="Riley R."/>
            <person name="Boka B."/>
            <person name="Rigling D."/>
            <person name="Barry K."/>
            <person name="Lee J."/>
            <person name="Mihaltcheva S."/>
            <person name="LaButti K."/>
            <person name="Lipzen A."/>
            <person name="Waldron R."/>
            <person name="Moloney N.M."/>
            <person name="Sperisen C."/>
            <person name="Kredics L."/>
            <person name="Vagvoelgyi C."/>
            <person name="Patrignani A."/>
            <person name="Fitzpatrick D."/>
            <person name="Nagy I."/>
            <person name="Doyle S."/>
            <person name="Anderson J.B."/>
            <person name="Grigoriev I.V."/>
            <person name="Gueldener U."/>
            <person name="Muensterkoetter M."/>
            <person name="Nagy L.G."/>
        </authorList>
    </citation>
    <scope>NUCLEOTIDE SEQUENCE [LARGE SCALE GENOMIC DNA]</scope>
    <source>
        <strain evidence="3">28-4</strain>
    </source>
</reference>
<keyword evidence="3" id="KW-1185">Reference proteome</keyword>
<gene>
    <name evidence="2" type="ORF">ARMSODRAFT_1089922</name>
</gene>
<proteinExistence type="predicted"/>
<dbReference type="AlphaFoldDB" id="A0A2H3BB49"/>
<dbReference type="EMBL" id="KZ293479">
    <property type="protein sequence ID" value="PBK61063.1"/>
    <property type="molecule type" value="Genomic_DNA"/>
</dbReference>
<feature type="region of interest" description="Disordered" evidence="1">
    <location>
        <begin position="1"/>
        <end position="29"/>
    </location>
</feature>
<evidence type="ECO:0000313" key="3">
    <source>
        <dbReference type="Proteomes" id="UP000218334"/>
    </source>
</evidence>
<evidence type="ECO:0000256" key="1">
    <source>
        <dbReference type="SAM" id="MobiDB-lite"/>
    </source>
</evidence>
<dbReference type="STRING" id="1076256.A0A2H3BB49"/>
<name>A0A2H3BB49_9AGAR</name>
<evidence type="ECO:0000313" key="2">
    <source>
        <dbReference type="EMBL" id="PBK61063.1"/>
    </source>
</evidence>
<accession>A0A2H3BB49</accession>
<dbReference type="Proteomes" id="UP000218334">
    <property type="component" value="Unassembled WGS sequence"/>
</dbReference>